<dbReference type="InterPro" id="IPR000792">
    <property type="entry name" value="Tscrpt_reg_LuxR_C"/>
</dbReference>
<evidence type="ECO:0000256" key="1">
    <source>
        <dbReference type="ARBA" id="ARBA00023015"/>
    </source>
</evidence>
<gene>
    <name evidence="5" type="ORF">SAMN04489713_104457</name>
</gene>
<dbReference type="Pfam" id="PF13401">
    <property type="entry name" value="AAA_22"/>
    <property type="match status" value="1"/>
</dbReference>
<evidence type="ECO:0000313" key="5">
    <source>
        <dbReference type="EMBL" id="SFO19514.1"/>
    </source>
</evidence>
<dbReference type="PROSITE" id="PS50043">
    <property type="entry name" value="HTH_LUXR_2"/>
    <property type="match status" value="1"/>
</dbReference>
<keyword evidence="3" id="KW-0804">Transcription</keyword>
<dbReference type="PANTHER" id="PTHR44688:SF16">
    <property type="entry name" value="DNA-BINDING TRANSCRIPTIONAL ACTIVATOR DEVR_DOSR"/>
    <property type="match status" value="1"/>
</dbReference>
<dbReference type="PRINTS" id="PR00038">
    <property type="entry name" value="HTHLUXR"/>
</dbReference>
<dbReference type="SMART" id="SM00421">
    <property type="entry name" value="HTH_LUXR"/>
    <property type="match status" value="1"/>
</dbReference>
<dbReference type="InParanoid" id="A0A1I5F709"/>
<dbReference type="PANTHER" id="PTHR44688">
    <property type="entry name" value="DNA-BINDING TRANSCRIPTIONAL ACTIVATOR DEVR_DOSR"/>
    <property type="match status" value="1"/>
</dbReference>
<dbReference type="InterPro" id="IPR059106">
    <property type="entry name" value="WHD_MalT"/>
</dbReference>
<dbReference type="GO" id="GO:0006355">
    <property type="term" value="P:regulation of DNA-templated transcription"/>
    <property type="evidence" value="ECO:0007669"/>
    <property type="project" value="InterPro"/>
</dbReference>
<dbReference type="InterPro" id="IPR016032">
    <property type="entry name" value="Sig_transdc_resp-reg_C-effctor"/>
</dbReference>
<dbReference type="SUPFAM" id="SSF52540">
    <property type="entry name" value="P-loop containing nucleoside triphosphate hydrolases"/>
    <property type="match status" value="1"/>
</dbReference>
<dbReference type="AlphaFoldDB" id="A0A1I5F709"/>
<dbReference type="InterPro" id="IPR011990">
    <property type="entry name" value="TPR-like_helical_dom_sf"/>
</dbReference>
<keyword evidence="2" id="KW-0238">DNA-binding</keyword>
<dbReference type="InterPro" id="IPR049945">
    <property type="entry name" value="AAA_22"/>
</dbReference>
<dbReference type="STRING" id="1993.SAMN04489713_104457"/>
<dbReference type="SUPFAM" id="SSF48452">
    <property type="entry name" value="TPR-like"/>
    <property type="match status" value="1"/>
</dbReference>
<feature type="domain" description="HTH luxR-type" evidence="4">
    <location>
        <begin position="797"/>
        <end position="862"/>
    </location>
</feature>
<dbReference type="InterPro" id="IPR036388">
    <property type="entry name" value="WH-like_DNA-bd_sf"/>
</dbReference>
<dbReference type="InterPro" id="IPR027417">
    <property type="entry name" value="P-loop_NTPase"/>
</dbReference>
<keyword evidence="1" id="KW-0805">Transcription regulation</keyword>
<reference evidence="5 6" key="1">
    <citation type="submission" date="2016-10" db="EMBL/GenBank/DDBJ databases">
        <authorList>
            <person name="de Groot N.N."/>
        </authorList>
    </citation>
    <scope>NUCLEOTIDE SEQUENCE [LARGE SCALE GENOMIC DNA]</scope>
    <source>
        <strain evidence="5 6">DSM 43067</strain>
    </source>
</reference>
<protein>
    <submittedName>
        <fullName evidence="5">LuxR family transcriptional regulator, maltose regulon positive regulatory protein</fullName>
    </submittedName>
</protein>
<dbReference type="GO" id="GO:0003677">
    <property type="term" value="F:DNA binding"/>
    <property type="evidence" value="ECO:0007669"/>
    <property type="project" value="UniProtKB-KW"/>
</dbReference>
<dbReference type="Gene3D" id="3.40.50.300">
    <property type="entry name" value="P-loop containing nucleotide triphosphate hydrolases"/>
    <property type="match status" value="1"/>
</dbReference>
<dbReference type="Gene3D" id="1.10.10.10">
    <property type="entry name" value="Winged helix-like DNA-binding domain superfamily/Winged helix DNA-binding domain"/>
    <property type="match status" value="1"/>
</dbReference>
<dbReference type="GO" id="GO:0016887">
    <property type="term" value="F:ATP hydrolysis activity"/>
    <property type="evidence" value="ECO:0007669"/>
    <property type="project" value="InterPro"/>
</dbReference>
<evidence type="ECO:0000256" key="2">
    <source>
        <dbReference type="ARBA" id="ARBA00023125"/>
    </source>
</evidence>
<dbReference type="Proteomes" id="UP000183413">
    <property type="component" value="Unassembled WGS sequence"/>
</dbReference>
<accession>A0A1I5F709</accession>
<name>A0A1I5F709_9ACTN</name>
<dbReference type="Pfam" id="PF00196">
    <property type="entry name" value="GerE"/>
    <property type="match status" value="1"/>
</dbReference>
<dbReference type="SUPFAM" id="SSF46894">
    <property type="entry name" value="C-terminal effector domain of the bipartite response regulators"/>
    <property type="match status" value="1"/>
</dbReference>
<evidence type="ECO:0000259" key="4">
    <source>
        <dbReference type="PROSITE" id="PS50043"/>
    </source>
</evidence>
<dbReference type="EMBL" id="FOVH01000004">
    <property type="protein sequence ID" value="SFO19514.1"/>
    <property type="molecule type" value="Genomic_DNA"/>
</dbReference>
<evidence type="ECO:0000313" key="6">
    <source>
        <dbReference type="Proteomes" id="UP000183413"/>
    </source>
</evidence>
<proteinExistence type="predicted"/>
<organism evidence="5 6">
    <name type="scientific">Actinomadura madurae</name>
    <dbReference type="NCBI Taxonomy" id="1993"/>
    <lineage>
        <taxon>Bacteria</taxon>
        <taxon>Bacillati</taxon>
        <taxon>Actinomycetota</taxon>
        <taxon>Actinomycetes</taxon>
        <taxon>Streptosporangiales</taxon>
        <taxon>Thermomonosporaceae</taxon>
        <taxon>Actinomadura</taxon>
    </lineage>
</organism>
<dbReference type="Pfam" id="PF25873">
    <property type="entry name" value="WHD_MalT"/>
    <property type="match status" value="1"/>
</dbReference>
<sequence>MPAPGAVPAGSLPYVPGWVVARPRLTERLSAGVRGPLTVITGPPGAGKTITALAWAASWAGPPRVCWVTCDDSTVTVQGFCASLIRSLSSAGIDVASAGRGPDADGEGMVEAVTAALLEAGPVAVVVDDFPARTGSAPAEVVDHLLRHAPAFRAVVLSRSDSPLPLNRHRLARELTEIRADDLAFGDHEVAEVLAQHGVRLTHASRRALHERTGGWPAAIRLAAMSMENHPDPEEFAARFAGDDQAVVGYLMEEVVDAQPSGARRLLLATSVVERVNAGLACELAGDAGRAFADMVRQNAFVVPLGRGWYRYHPMFGAALRLILRHESPGLVPVLHRRAAEWFERSGLLPDAVRQAVRAGDWQYASRMVVDRLAIGHALGLGPPEASFDLLDGIPDTAAFTGARPEPAIVAAAVAARRGDEASCAAALRHARRVLRRSPHDPAWMCLAAVELCRPGATGFGDLAGASGEAALLRRAPGRLLDDRPELRSLALSGRGAAHVWHGELDEAARHFGEALTAAEQAGGDVQRRRCLSDLALTEALLGNVAHAADLAGRARRLPDAPVSPQAGDLAAAELADAWGDVERWRPRAARRRVAQAFPGPLARAIQHLVKARADLCRGHPEHALDDLRAAGEMVPRPGWLGRRLALVSAEAHVARGEIEAARRDVERADGRPSLETALALARVEMSAGEDGAAVATLREGLHRWTRAPTDVRVEAWLLDARLAYRNGDQGQGRRSLDRALRLARREGIRRPFEMSRSWLLPVLRQDPGLIRTHRLLLEPLGLAAETGAMVSPGGNGAVPVERLSPRELEVLRSVAQLMTTEEIAVNLYVSVNTVKTHLKSINRKLAVTRRGEAVRRARELSLL</sequence>
<dbReference type="CDD" id="cd06170">
    <property type="entry name" value="LuxR_C_like"/>
    <property type="match status" value="1"/>
</dbReference>
<evidence type="ECO:0000256" key="3">
    <source>
        <dbReference type="ARBA" id="ARBA00023163"/>
    </source>
</evidence>
<keyword evidence="6" id="KW-1185">Reference proteome</keyword>
<dbReference type="Gene3D" id="1.25.40.10">
    <property type="entry name" value="Tetratricopeptide repeat domain"/>
    <property type="match status" value="1"/>
</dbReference>